<dbReference type="Pfam" id="PF01150">
    <property type="entry name" value="GDA1_CD39"/>
    <property type="match status" value="1"/>
</dbReference>
<keyword evidence="2 4" id="KW-0378">Hydrolase</keyword>
<dbReference type="AlphaFoldDB" id="A0A5A9P5X9"/>
<dbReference type="InterPro" id="IPR000407">
    <property type="entry name" value="GDA1_CD39_NTPase"/>
</dbReference>
<dbReference type="GO" id="GO:0004382">
    <property type="term" value="F:GDP phosphatase activity"/>
    <property type="evidence" value="ECO:0007669"/>
    <property type="project" value="TreeGrafter"/>
</dbReference>
<comment type="caution">
    <text evidence="4">The sequence shown here is derived from an EMBL/GenBank/DDBJ whole genome shotgun (WGS) entry which is preliminary data.</text>
</comment>
<dbReference type="Gene3D" id="3.30.420.40">
    <property type="match status" value="1"/>
</dbReference>
<evidence type="ECO:0000313" key="5">
    <source>
        <dbReference type="Proteomes" id="UP000324632"/>
    </source>
</evidence>
<evidence type="ECO:0000256" key="2">
    <source>
        <dbReference type="ARBA" id="ARBA00022801"/>
    </source>
</evidence>
<feature type="active site" description="Proton acceptor" evidence="3">
    <location>
        <position position="40"/>
    </location>
</feature>
<sequence length="86" mass="9624">MSHCISTPKESDEILKEVGDKLKTYPFSYKGATILTGEEEGGYGWVTVSYLLEKFIMAFSAFFYTIEFLQKATGITITSPAHLECL</sequence>
<organism evidence="4 5">
    <name type="scientific">Triplophysa tibetana</name>
    <dbReference type="NCBI Taxonomy" id="1572043"/>
    <lineage>
        <taxon>Eukaryota</taxon>
        <taxon>Metazoa</taxon>
        <taxon>Chordata</taxon>
        <taxon>Craniata</taxon>
        <taxon>Vertebrata</taxon>
        <taxon>Euteleostomi</taxon>
        <taxon>Actinopterygii</taxon>
        <taxon>Neopterygii</taxon>
        <taxon>Teleostei</taxon>
        <taxon>Ostariophysi</taxon>
        <taxon>Cypriniformes</taxon>
        <taxon>Nemacheilidae</taxon>
        <taxon>Triplophysa</taxon>
    </lineage>
</organism>
<dbReference type="Proteomes" id="UP000324632">
    <property type="component" value="Chromosome 9"/>
</dbReference>
<accession>A0A5A9P5X9</accession>
<protein>
    <submittedName>
        <fullName evidence="4">Ectonucleoside triphosphate diphosphohydrolase 1</fullName>
    </submittedName>
</protein>
<reference evidence="4 5" key="1">
    <citation type="journal article" date="2019" name="Mol. Ecol. Resour.">
        <title>Chromosome-level genome assembly of Triplophysa tibetana, a fish adapted to the harsh high-altitude environment of the Tibetan Plateau.</title>
        <authorList>
            <person name="Yang X."/>
            <person name="Liu H."/>
            <person name="Ma Z."/>
            <person name="Zou Y."/>
            <person name="Zou M."/>
            <person name="Mao Y."/>
            <person name="Li X."/>
            <person name="Wang H."/>
            <person name="Chen T."/>
            <person name="Wang W."/>
            <person name="Yang R."/>
        </authorList>
    </citation>
    <scope>NUCLEOTIDE SEQUENCE [LARGE SCALE GENOMIC DNA]</scope>
    <source>
        <strain evidence="4">TTIB1903HZAU</strain>
        <tissue evidence="4">Muscle</tissue>
    </source>
</reference>
<dbReference type="PANTHER" id="PTHR11782:SF33">
    <property type="entry name" value="ECTONUCLEOSIDE TRIPHOSPHATE DIPHOSPHOHYDROLASE 2"/>
    <property type="match status" value="1"/>
</dbReference>
<evidence type="ECO:0000313" key="4">
    <source>
        <dbReference type="EMBL" id="KAA0717055.1"/>
    </source>
</evidence>
<keyword evidence="5" id="KW-1185">Reference proteome</keyword>
<evidence type="ECO:0000256" key="1">
    <source>
        <dbReference type="ARBA" id="ARBA00009283"/>
    </source>
</evidence>
<dbReference type="GO" id="GO:0017111">
    <property type="term" value="F:ribonucleoside triphosphate phosphatase activity"/>
    <property type="evidence" value="ECO:0007669"/>
    <property type="project" value="TreeGrafter"/>
</dbReference>
<dbReference type="GO" id="GO:0009134">
    <property type="term" value="P:nucleoside diphosphate catabolic process"/>
    <property type="evidence" value="ECO:0007669"/>
    <property type="project" value="TreeGrafter"/>
</dbReference>
<dbReference type="GO" id="GO:0045134">
    <property type="term" value="F:UDP phosphatase activity"/>
    <property type="evidence" value="ECO:0007669"/>
    <property type="project" value="TreeGrafter"/>
</dbReference>
<gene>
    <name evidence="4" type="ORF">E1301_Tti009905</name>
</gene>
<name>A0A5A9P5X9_9TELE</name>
<dbReference type="PANTHER" id="PTHR11782">
    <property type="entry name" value="ADENOSINE/GUANOSINE DIPHOSPHATASE"/>
    <property type="match status" value="1"/>
</dbReference>
<comment type="similarity">
    <text evidence="1">Belongs to the GDA1/CD39 NTPase family.</text>
</comment>
<dbReference type="GO" id="GO:0005886">
    <property type="term" value="C:plasma membrane"/>
    <property type="evidence" value="ECO:0007669"/>
    <property type="project" value="TreeGrafter"/>
</dbReference>
<dbReference type="EMBL" id="SOYY01000009">
    <property type="protein sequence ID" value="KAA0717055.1"/>
    <property type="molecule type" value="Genomic_DNA"/>
</dbReference>
<evidence type="ECO:0000256" key="3">
    <source>
        <dbReference type="PIRSR" id="PIRSR600407-1"/>
    </source>
</evidence>
<proteinExistence type="inferred from homology"/>